<dbReference type="Pfam" id="PF04082">
    <property type="entry name" value="Fungal_trans"/>
    <property type="match status" value="1"/>
</dbReference>
<dbReference type="PROSITE" id="PS50048">
    <property type="entry name" value="ZN2_CY6_FUNGAL_2"/>
    <property type="match status" value="1"/>
</dbReference>
<dbReference type="InterPro" id="IPR001138">
    <property type="entry name" value="Zn2Cys6_DnaBD"/>
</dbReference>
<dbReference type="InterPro" id="IPR007219">
    <property type="entry name" value="XnlR_reg_dom"/>
</dbReference>
<keyword evidence="8" id="KW-1185">Reference proteome</keyword>
<keyword evidence="4" id="KW-0539">Nucleus</keyword>
<feature type="compositionally biased region" description="Polar residues" evidence="5">
    <location>
        <begin position="734"/>
        <end position="758"/>
    </location>
</feature>
<feature type="compositionally biased region" description="Polar residues" evidence="5">
    <location>
        <begin position="172"/>
        <end position="185"/>
    </location>
</feature>
<proteinExistence type="predicted"/>
<dbReference type="GO" id="GO:0008270">
    <property type="term" value="F:zinc ion binding"/>
    <property type="evidence" value="ECO:0007669"/>
    <property type="project" value="InterPro"/>
</dbReference>
<dbReference type="GO" id="GO:0006351">
    <property type="term" value="P:DNA-templated transcription"/>
    <property type="evidence" value="ECO:0007669"/>
    <property type="project" value="InterPro"/>
</dbReference>
<dbReference type="AlphaFoldDB" id="A0A6A5QEK6"/>
<dbReference type="InterPro" id="IPR051127">
    <property type="entry name" value="Fungal_SecMet_Regulators"/>
</dbReference>
<dbReference type="GO" id="GO:0000981">
    <property type="term" value="F:DNA-binding transcription factor activity, RNA polymerase II-specific"/>
    <property type="evidence" value="ECO:0007669"/>
    <property type="project" value="InterPro"/>
</dbReference>
<keyword evidence="1" id="KW-0479">Metal-binding</keyword>
<dbReference type="Proteomes" id="UP000800096">
    <property type="component" value="Unassembled WGS sequence"/>
</dbReference>
<evidence type="ECO:0000256" key="5">
    <source>
        <dbReference type="SAM" id="MobiDB-lite"/>
    </source>
</evidence>
<dbReference type="OrthoDB" id="3364175at2759"/>
<dbReference type="GO" id="GO:0003677">
    <property type="term" value="F:DNA binding"/>
    <property type="evidence" value="ECO:0007669"/>
    <property type="project" value="InterPro"/>
</dbReference>
<keyword evidence="3" id="KW-0804">Transcription</keyword>
<reference evidence="7" key="1">
    <citation type="journal article" date="2020" name="Stud. Mycol.">
        <title>101 Dothideomycetes genomes: a test case for predicting lifestyles and emergence of pathogens.</title>
        <authorList>
            <person name="Haridas S."/>
            <person name="Albert R."/>
            <person name="Binder M."/>
            <person name="Bloem J."/>
            <person name="Labutti K."/>
            <person name="Salamov A."/>
            <person name="Andreopoulos B."/>
            <person name="Baker S."/>
            <person name="Barry K."/>
            <person name="Bills G."/>
            <person name="Bluhm B."/>
            <person name="Cannon C."/>
            <person name="Castanera R."/>
            <person name="Culley D."/>
            <person name="Daum C."/>
            <person name="Ezra D."/>
            <person name="Gonzalez J."/>
            <person name="Henrissat B."/>
            <person name="Kuo A."/>
            <person name="Liang C."/>
            <person name="Lipzen A."/>
            <person name="Lutzoni F."/>
            <person name="Magnuson J."/>
            <person name="Mondo S."/>
            <person name="Nolan M."/>
            <person name="Ohm R."/>
            <person name="Pangilinan J."/>
            <person name="Park H.-J."/>
            <person name="Ramirez L."/>
            <person name="Alfaro M."/>
            <person name="Sun H."/>
            <person name="Tritt A."/>
            <person name="Yoshinaga Y."/>
            <person name="Zwiers L.-H."/>
            <person name="Turgeon B."/>
            <person name="Goodwin S."/>
            <person name="Spatafora J."/>
            <person name="Crous P."/>
            <person name="Grigoriev I."/>
        </authorList>
    </citation>
    <scope>NUCLEOTIDE SEQUENCE</scope>
    <source>
        <strain evidence="7">HMLAC05119</strain>
    </source>
</reference>
<keyword evidence="2" id="KW-0805">Transcription regulation</keyword>
<feature type="compositionally biased region" description="Polar residues" evidence="5">
    <location>
        <begin position="135"/>
        <end position="153"/>
    </location>
</feature>
<dbReference type="PANTHER" id="PTHR47424">
    <property type="entry name" value="REGULATORY PROTEIN GAL4"/>
    <property type="match status" value="1"/>
</dbReference>
<dbReference type="CDD" id="cd00067">
    <property type="entry name" value="GAL4"/>
    <property type="match status" value="1"/>
</dbReference>
<feature type="region of interest" description="Disordered" evidence="5">
    <location>
        <begin position="226"/>
        <end position="302"/>
    </location>
</feature>
<evidence type="ECO:0000313" key="8">
    <source>
        <dbReference type="Proteomes" id="UP000800096"/>
    </source>
</evidence>
<dbReference type="Gene3D" id="4.10.240.10">
    <property type="entry name" value="Zn(2)-C6 fungal-type DNA-binding domain"/>
    <property type="match status" value="1"/>
</dbReference>
<protein>
    <submittedName>
        <fullName evidence="7">Fungal-specific transcription factor domain-containing protein</fullName>
    </submittedName>
</protein>
<evidence type="ECO:0000313" key="7">
    <source>
        <dbReference type="EMBL" id="KAF1913799.1"/>
    </source>
</evidence>
<name>A0A6A5QEK6_AMPQU</name>
<feature type="compositionally biased region" description="Low complexity" evidence="5">
    <location>
        <begin position="155"/>
        <end position="171"/>
    </location>
</feature>
<evidence type="ECO:0000256" key="1">
    <source>
        <dbReference type="ARBA" id="ARBA00022723"/>
    </source>
</evidence>
<dbReference type="PANTHER" id="PTHR47424:SF6">
    <property type="entry name" value="PROLINE UTILIZATION TRANS-ACTIVATOR"/>
    <property type="match status" value="1"/>
</dbReference>
<dbReference type="CDD" id="cd12148">
    <property type="entry name" value="fungal_TF_MHR"/>
    <property type="match status" value="1"/>
</dbReference>
<feature type="region of interest" description="Disordered" evidence="5">
    <location>
        <begin position="112"/>
        <end position="185"/>
    </location>
</feature>
<evidence type="ECO:0000256" key="2">
    <source>
        <dbReference type="ARBA" id="ARBA00023015"/>
    </source>
</evidence>
<sequence>MPSRRDKTDASAPRKRALVSCDRCKLRRARCIRDNADEPCADCQLSGVQCESKLPRKQRVYGSVETLSLRYRALEALVKGLFPYENTKDTNVVFALAAARDISMPASDDYTPADIFPNKDQRPLPIPLAHAPRPGQSTALAQQQSLPSPQAGQHSLRSTSSSSLGSTSKTSQHNPFSEVQPISQQASELIPTRHGVPHYFGPSSSFRLANTICGLSARCKSIQNMHVSKGPHSDSRYHGPSIREPTLRRPTSTNPSDEEYTISDPMESQSLGTGKQARPKSESAGATRNHWGHPDGNTNESSIADLLPSRSLADALVSAYFDNVHMYLPLFHRSIFQYQLGATYSRQSELLKECRDVGWLICLAMVFAFGCEQLQEHDPEQANALKRKYLEFAKIYFRKLLTSTSLVNVQALMMLHLHHHTLGQKSTSWLLVGLGARMAITMGMHRDGSNRGFDPIERNTRRQVWWSIYVLEKMLCSVLGRPTVIDDNEMTMRLPDMTMLEQQNMSAEFMDLTFQIAQMSYKIRQRAYFDARTAEERSPTLDVAVTLLKECDAYHSTIPPELLLDSMTRRSPSHRPKILLLHLYFYYTRCTITRDFLVQKVERDLCYLENRLPPISENWDTTFALSEDCVYSAHQSLRCIMAGLDLGLIGYSWLDLFFVFHSVLIICADFLARPRAQQDSPKDVERKDIVCAILNHVRGMKRLGPTYSTLSRIAMQFAVFTSVYNEPPAAGSESAPSQTYETSPESGSASTHGSVTSNLVEPPDFEEDWFASATTNLGLDFFDLNRVTTEGATQSTDTTYPAYMQPMVTQTDDWTDRTLRGVHNI</sequence>
<dbReference type="SMART" id="SM00906">
    <property type="entry name" value="Fungal_trans"/>
    <property type="match status" value="1"/>
</dbReference>
<organism evidence="7 8">
    <name type="scientific">Ampelomyces quisqualis</name>
    <name type="common">Powdery mildew agent</name>
    <dbReference type="NCBI Taxonomy" id="50730"/>
    <lineage>
        <taxon>Eukaryota</taxon>
        <taxon>Fungi</taxon>
        <taxon>Dikarya</taxon>
        <taxon>Ascomycota</taxon>
        <taxon>Pezizomycotina</taxon>
        <taxon>Dothideomycetes</taxon>
        <taxon>Pleosporomycetidae</taxon>
        <taxon>Pleosporales</taxon>
        <taxon>Pleosporineae</taxon>
        <taxon>Phaeosphaeriaceae</taxon>
        <taxon>Ampelomyces</taxon>
    </lineage>
</organism>
<dbReference type="InterPro" id="IPR036864">
    <property type="entry name" value="Zn2-C6_fun-type_DNA-bd_sf"/>
</dbReference>
<gene>
    <name evidence="7" type="ORF">BDU57DRAFT_597070</name>
</gene>
<dbReference type="EMBL" id="ML979138">
    <property type="protein sequence ID" value="KAF1913799.1"/>
    <property type="molecule type" value="Genomic_DNA"/>
</dbReference>
<evidence type="ECO:0000256" key="3">
    <source>
        <dbReference type="ARBA" id="ARBA00023163"/>
    </source>
</evidence>
<dbReference type="PROSITE" id="PS00463">
    <property type="entry name" value="ZN2_CY6_FUNGAL_1"/>
    <property type="match status" value="1"/>
</dbReference>
<accession>A0A6A5QEK6</accession>
<feature type="domain" description="Zn(2)-C6 fungal-type" evidence="6">
    <location>
        <begin position="20"/>
        <end position="50"/>
    </location>
</feature>
<feature type="region of interest" description="Disordered" evidence="5">
    <location>
        <begin position="728"/>
        <end position="758"/>
    </location>
</feature>
<evidence type="ECO:0000256" key="4">
    <source>
        <dbReference type="ARBA" id="ARBA00023242"/>
    </source>
</evidence>
<evidence type="ECO:0000259" key="6">
    <source>
        <dbReference type="PROSITE" id="PS50048"/>
    </source>
</evidence>
<dbReference type="SUPFAM" id="SSF57701">
    <property type="entry name" value="Zn2/Cys6 DNA-binding domain"/>
    <property type="match status" value="1"/>
</dbReference>